<dbReference type="InterPro" id="IPR013762">
    <property type="entry name" value="Integrase-like_cat_sf"/>
</dbReference>
<evidence type="ECO:0000313" key="4">
    <source>
        <dbReference type="EMBL" id="AUH66042.1"/>
    </source>
</evidence>
<keyword evidence="2" id="KW-0812">Transmembrane</keyword>
<dbReference type="InterPro" id="IPR002104">
    <property type="entry name" value="Integrase_catalytic"/>
</dbReference>
<dbReference type="EMBL" id="CP025430">
    <property type="protein sequence ID" value="AUH66042.1"/>
    <property type="molecule type" value="Genomic_DNA"/>
</dbReference>
<accession>A0A2H5F3B4</accession>
<sequence length="106" mass="11359">MPSGHPRNYTTLTDVTPWGVIRIAAGLPDVRPHDLRHSFAAAMAAGGMSLLMIGGLLGHRNSATTQRYAHLAHDPLKEKTDQIASTLAAHLNADHGAAEILPLPRR</sequence>
<dbReference type="InterPro" id="IPR011010">
    <property type="entry name" value="DNA_brk_join_enz"/>
</dbReference>
<dbReference type="KEGG" id="pzh:CX676_19295"/>
<gene>
    <name evidence="4" type="ORF">CX676_19295</name>
</gene>
<dbReference type="Gene3D" id="1.10.443.10">
    <property type="entry name" value="Intergrase catalytic core"/>
    <property type="match status" value="1"/>
</dbReference>
<evidence type="ECO:0000259" key="3">
    <source>
        <dbReference type="PROSITE" id="PS51898"/>
    </source>
</evidence>
<reference evidence="4 5" key="1">
    <citation type="journal article" date="2013" name="Antonie Van Leeuwenhoek">
        <title>Paracoccus zhejiangensis sp. nov., isolated from activated sludge in wastewater-treatment system.</title>
        <authorList>
            <person name="Wu Z.G."/>
            <person name="Zhang D.F."/>
            <person name="Liu Y.L."/>
            <person name="Wang F."/>
            <person name="Jiang X."/>
            <person name="Li C."/>
            <person name="Li S.P."/>
            <person name="Hong Q."/>
            <person name="Li W.J."/>
        </authorList>
    </citation>
    <scope>NUCLEOTIDE SEQUENCE [LARGE SCALE GENOMIC DNA]</scope>
    <source>
        <strain evidence="4 5">J6</strain>
    </source>
</reference>
<organism evidence="4 5">
    <name type="scientific">Paracoccus zhejiangensis</name>
    <dbReference type="NCBI Taxonomy" id="1077935"/>
    <lineage>
        <taxon>Bacteria</taxon>
        <taxon>Pseudomonadati</taxon>
        <taxon>Pseudomonadota</taxon>
        <taxon>Alphaproteobacteria</taxon>
        <taxon>Rhodobacterales</taxon>
        <taxon>Paracoccaceae</taxon>
        <taxon>Paracoccus</taxon>
    </lineage>
</organism>
<feature type="transmembrane region" description="Helical" evidence="2">
    <location>
        <begin position="39"/>
        <end position="58"/>
    </location>
</feature>
<dbReference type="GO" id="GO:0006310">
    <property type="term" value="P:DNA recombination"/>
    <property type="evidence" value="ECO:0007669"/>
    <property type="project" value="UniProtKB-KW"/>
</dbReference>
<keyword evidence="2" id="KW-1133">Transmembrane helix</keyword>
<dbReference type="RefSeq" id="WP_101754020.1">
    <property type="nucleotide sequence ID" value="NZ_CP025430.1"/>
</dbReference>
<evidence type="ECO:0000313" key="5">
    <source>
        <dbReference type="Proteomes" id="UP000234530"/>
    </source>
</evidence>
<name>A0A2H5F3B4_9RHOB</name>
<dbReference type="AlphaFoldDB" id="A0A2H5F3B4"/>
<protein>
    <recommendedName>
        <fullName evidence="3">Tyr recombinase domain-containing protein</fullName>
    </recommendedName>
</protein>
<evidence type="ECO:0000256" key="2">
    <source>
        <dbReference type="SAM" id="Phobius"/>
    </source>
</evidence>
<keyword evidence="2" id="KW-0472">Membrane</keyword>
<dbReference type="Proteomes" id="UP000234530">
    <property type="component" value="Chromosome"/>
</dbReference>
<dbReference type="SUPFAM" id="SSF56349">
    <property type="entry name" value="DNA breaking-rejoining enzymes"/>
    <property type="match status" value="1"/>
</dbReference>
<keyword evidence="1" id="KW-0233">DNA recombination</keyword>
<dbReference type="GO" id="GO:0003677">
    <property type="term" value="F:DNA binding"/>
    <property type="evidence" value="ECO:0007669"/>
    <property type="project" value="InterPro"/>
</dbReference>
<keyword evidence="5" id="KW-1185">Reference proteome</keyword>
<dbReference type="GO" id="GO:0015074">
    <property type="term" value="P:DNA integration"/>
    <property type="evidence" value="ECO:0007669"/>
    <property type="project" value="InterPro"/>
</dbReference>
<evidence type="ECO:0000256" key="1">
    <source>
        <dbReference type="ARBA" id="ARBA00023172"/>
    </source>
</evidence>
<proteinExistence type="predicted"/>
<dbReference type="Pfam" id="PF00589">
    <property type="entry name" value="Phage_integrase"/>
    <property type="match status" value="1"/>
</dbReference>
<feature type="domain" description="Tyr recombinase" evidence="3">
    <location>
        <begin position="1"/>
        <end position="81"/>
    </location>
</feature>
<dbReference type="PROSITE" id="PS51898">
    <property type="entry name" value="TYR_RECOMBINASE"/>
    <property type="match status" value="1"/>
</dbReference>